<dbReference type="Proteomes" id="UP000720189">
    <property type="component" value="Unassembled WGS sequence"/>
</dbReference>
<proteinExistence type="predicted"/>
<dbReference type="AlphaFoldDB" id="A0A9P9R738"/>
<evidence type="ECO:0000313" key="2">
    <source>
        <dbReference type="Proteomes" id="UP000720189"/>
    </source>
</evidence>
<protein>
    <submittedName>
        <fullName evidence="1">Uncharacterized protein</fullName>
    </submittedName>
</protein>
<gene>
    <name evidence="1" type="ORF">BKA55DRAFT_685040</name>
</gene>
<dbReference type="RefSeq" id="XP_046055577.1">
    <property type="nucleotide sequence ID" value="XM_046198735.1"/>
</dbReference>
<name>A0A9P9R738_FUSRE</name>
<dbReference type="EMBL" id="JAGMUX010000002">
    <property type="protein sequence ID" value="KAH7267758.1"/>
    <property type="molecule type" value="Genomic_DNA"/>
</dbReference>
<dbReference type="OrthoDB" id="5125733at2759"/>
<reference evidence="1" key="1">
    <citation type="journal article" date="2021" name="Nat. Commun.">
        <title>Genetic determinants of endophytism in the Arabidopsis root mycobiome.</title>
        <authorList>
            <person name="Mesny F."/>
            <person name="Miyauchi S."/>
            <person name="Thiergart T."/>
            <person name="Pickel B."/>
            <person name="Atanasova L."/>
            <person name="Karlsson M."/>
            <person name="Huettel B."/>
            <person name="Barry K.W."/>
            <person name="Haridas S."/>
            <person name="Chen C."/>
            <person name="Bauer D."/>
            <person name="Andreopoulos W."/>
            <person name="Pangilinan J."/>
            <person name="LaButti K."/>
            <person name="Riley R."/>
            <person name="Lipzen A."/>
            <person name="Clum A."/>
            <person name="Drula E."/>
            <person name="Henrissat B."/>
            <person name="Kohler A."/>
            <person name="Grigoriev I.V."/>
            <person name="Martin F.M."/>
            <person name="Hacquard S."/>
        </authorList>
    </citation>
    <scope>NUCLEOTIDE SEQUENCE</scope>
    <source>
        <strain evidence="1">MPI-CAGE-AT-0023</strain>
    </source>
</reference>
<evidence type="ECO:0000313" key="1">
    <source>
        <dbReference type="EMBL" id="KAH7267758.1"/>
    </source>
</evidence>
<sequence length="184" mass="20310">MSRPRNTATGLLVEERINVLPLPSSTVKKDAAVWASGISTTDPPTTPSLTGVIFACNGRSATLNIYGNPPLENSTVKRQAIIPSIDVTRVADFVKQHEQQCLTPTHARCHQTLSGEPLNRGYRPPRLWNVNTNKLEEDPREMQASSYNALSYTWGRQRAVDPCSLSIGFKIVQSASECFTFTVH</sequence>
<dbReference type="GeneID" id="70228689"/>
<accession>A0A9P9R738</accession>
<organism evidence="1 2">
    <name type="scientific">Fusarium redolens</name>
    <dbReference type="NCBI Taxonomy" id="48865"/>
    <lineage>
        <taxon>Eukaryota</taxon>
        <taxon>Fungi</taxon>
        <taxon>Dikarya</taxon>
        <taxon>Ascomycota</taxon>
        <taxon>Pezizomycotina</taxon>
        <taxon>Sordariomycetes</taxon>
        <taxon>Hypocreomycetidae</taxon>
        <taxon>Hypocreales</taxon>
        <taxon>Nectriaceae</taxon>
        <taxon>Fusarium</taxon>
        <taxon>Fusarium redolens species complex</taxon>
    </lineage>
</organism>
<keyword evidence="2" id="KW-1185">Reference proteome</keyword>
<comment type="caution">
    <text evidence="1">The sequence shown here is derived from an EMBL/GenBank/DDBJ whole genome shotgun (WGS) entry which is preliminary data.</text>
</comment>